<evidence type="ECO:0000256" key="6">
    <source>
        <dbReference type="ARBA" id="ARBA00022741"/>
    </source>
</evidence>
<evidence type="ECO:0000256" key="9">
    <source>
        <dbReference type="ARBA" id="ARBA00022842"/>
    </source>
</evidence>
<evidence type="ECO:0000256" key="5">
    <source>
        <dbReference type="ARBA" id="ARBA00022723"/>
    </source>
</evidence>
<dbReference type="PANTHER" id="PTHR43721:SF2">
    <property type="entry name" value="ELONGATION FACTOR TU, MITOCHONDRIAL"/>
    <property type="match status" value="1"/>
</dbReference>
<dbReference type="NCBIfam" id="NF009373">
    <property type="entry name" value="PRK12736.1"/>
    <property type="match status" value="1"/>
</dbReference>
<organism evidence="13 14">
    <name type="scientific">Dimorphilus gyrociliatus</name>
    <dbReference type="NCBI Taxonomy" id="2664684"/>
    <lineage>
        <taxon>Eukaryota</taxon>
        <taxon>Metazoa</taxon>
        <taxon>Spiralia</taxon>
        <taxon>Lophotrochozoa</taxon>
        <taxon>Annelida</taxon>
        <taxon>Polychaeta</taxon>
        <taxon>Polychaeta incertae sedis</taxon>
        <taxon>Dinophilidae</taxon>
        <taxon>Dimorphilus</taxon>
    </lineage>
</organism>
<dbReference type="GO" id="GO:0005739">
    <property type="term" value="C:mitochondrion"/>
    <property type="evidence" value="ECO:0007669"/>
    <property type="project" value="TreeGrafter"/>
</dbReference>
<comment type="subunit">
    <text evidence="2">Monomer.</text>
</comment>
<dbReference type="NCBIfam" id="TIGR00231">
    <property type="entry name" value="small_GTP"/>
    <property type="match status" value="1"/>
</dbReference>
<evidence type="ECO:0000256" key="7">
    <source>
        <dbReference type="ARBA" id="ARBA00022768"/>
    </source>
</evidence>
<evidence type="ECO:0000313" key="13">
    <source>
        <dbReference type="EMBL" id="CAD5122820.1"/>
    </source>
</evidence>
<dbReference type="GO" id="GO:0003746">
    <property type="term" value="F:translation elongation factor activity"/>
    <property type="evidence" value="ECO:0007669"/>
    <property type="project" value="UniProtKB-KW"/>
</dbReference>
<dbReference type="InterPro" id="IPR041709">
    <property type="entry name" value="EF-Tu_GTP-bd"/>
</dbReference>
<dbReference type="OrthoDB" id="2067at2759"/>
<dbReference type="Pfam" id="PF03143">
    <property type="entry name" value="GTP_EFTU_D3"/>
    <property type="match status" value="1"/>
</dbReference>
<reference evidence="13 14" key="1">
    <citation type="submission" date="2020-08" db="EMBL/GenBank/DDBJ databases">
        <authorList>
            <person name="Hejnol A."/>
        </authorList>
    </citation>
    <scope>NUCLEOTIDE SEQUENCE [LARGE SCALE GENOMIC DNA]</scope>
</reference>
<dbReference type="AlphaFoldDB" id="A0A7I8W2U0"/>
<dbReference type="PROSITE" id="PS00301">
    <property type="entry name" value="G_TR_1"/>
    <property type="match status" value="1"/>
</dbReference>
<comment type="caution">
    <text evidence="13">The sequence shown here is derived from an EMBL/GenBank/DDBJ whole genome shotgun (WGS) entry which is preliminary data.</text>
</comment>
<dbReference type="InterPro" id="IPR009001">
    <property type="entry name" value="Transl_elong_EF1A/Init_IF2_C"/>
</dbReference>
<sequence length="469" mass="52340">MLIFRKLQYLNKAIITQRKLLDNIITFSSSFAQCSKKISSSSIRYMSDNAKLEHLNVGTIGHIDHGKTMLTSAITKVFSGNGKTKFMKYDEIDRAEEERARGITINACHVDYYSSGRHYAHTDCPGHIDYIKNMITGAAQMDVAVLVVAASEGVMPQTTEHILLAKQIGIKNIIVYLNKVDIVDEDTLELVELEVRELLDNFGYDSEAIPIIPGSALDVLNEKDSEWGTKSIMKLIDALDRCKIPTRDTKGPFRLPIEKAVTVPGRGTVAIGTISKGNLKKSQEVRLMGRGVDIKTIASDIQVFHQSVSKATAGENVGVLLRGLRKDIVQRGMFLSQDDSLSQTDTFEAQIYVQTKEEGGRKVPLMNNYVNQIYMENWDIACMVKLAENVPMIMPGDTALCKMILRLPMVLEPGQRFFIREGTITALTGIISKILPKSEEKYAGFNYLRPKAMKIEGKSAAASRRRRKK</sequence>
<dbReference type="Proteomes" id="UP000549394">
    <property type="component" value="Unassembled WGS sequence"/>
</dbReference>
<dbReference type="Pfam" id="PF00009">
    <property type="entry name" value="GTP_EFTU"/>
    <property type="match status" value="1"/>
</dbReference>
<dbReference type="InterPro" id="IPR004160">
    <property type="entry name" value="Transl_elong_EFTu/EF1A_C"/>
</dbReference>
<dbReference type="GO" id="GO:0003924">
    <property type="term" value="F:GTPase activity"/>
    <property type="evidence" value="ECO:0007669"/>
    <property type="project" value="InterPro"/>
</dbReference>
<dbReference type="InterPro" id="IPR050055">
    <property type="entry name" value="EF-Tu_GTPase"/>
</dbReference>
<dbReference type="EMBL" id="CAJFCJ010000018">
    <property type="protein sequence ID" value="CAD5122820.1"/>
    <property type="molecule type" value="Genomic_DNA"/>
</dbReference>
<keyword evidence="11" id="KW-0342">GTP-binding</keyword>
<feature type="domain" description="Tr-type G" evidence="12">
    <location>
        <begin position="52"/>
        <end position="246"/>
    </location>
</feature>
<dbReference type="InterPro" id="IPR027417">
    <property type="entry name" value="P-loop_NTPase"/>
</dbReference>
<evidence type="ECO:0000256" key="10">
    <source>
        <dbReference type="ARBA" id="ARBA00022917"/>
    </source>
</evidence>
<dbReference type="Gene3D" id="3.40.50.300">
    <property type="entry name" value="P-loop containing nucleotide triphosphate hydrolases"/>
    <property type="match status" value="1"/>
</dbReference>
<dbReference type="SUPFAM" id="SSF50447">
    <property type="entry name" value="Translation proteins"/>
    <property type="match status" value="1"/>
</dbReference>
<dbReference type="InterPro" id="IPR004161">
    <property type="entry name" value="EFTu-like_2"/>
</dbReference>
<dbReference type="GO" id="GO:0046872">
    <property type="term" value="F:metal ion binding"/>
    <property type="evidence" value="ECO:0007669"/>
    <property type="project" value="UniProtKB-KW"/>
</dbReference>
<dbReference type="PROSITE" id="PS51722">
    <property type="entry name" value="G_TR_2"/>
    <property type="match status" value="1"/>
</dbReference>
<keyword evidence="10" id="KW-0648">Protein biosynthesis</keyword>
<dbReference type="PANTHER" id="PTHR43721">
    <property type="entry name" value="ELONGATION FACTOR TU-RELATED"/>
    <property type="match status" value="1"/>
</dbReference>
<evidence type="ECO:0000256" key="11">
    <source>
        <dbReference type="ARBA" id="ARBA00023134"/>
    </source>
</evidence>
<dbReference type="PRINTS" id="PR00315">
    <property type="entry name" value="ELONGATNFCT"/>
</dbReference>
<keyword evidence="5" id="KW-0479">Metal-binding</keyword>
<dbReference type="FunFam" id="3.40.50.300:FF:000576">
    <property type="entry name" value="Elongation factor Tu"/>
    <property type="match status" value="1"/>
</dbReference>
<keyword evidence="14" id="KW-1185">Reference proteome</keyword>
<dbReference type="SUPFAM" id="SSF52540">
    <property type="entry name" value="P-loop containing nucleoside triphosphate hydrolases"/>
    <property type="match status" value="1"/>
</dbReference>
<evidence type="ECO:0000313" key="14">
    <source>
        <dbReference type="Proteomes" id="UP000549394"/>
    </source>
</evidence>
<gene>
    <name evidence="13" type="ORF">DGYR_LOCUS10571</name>
</gene>
<comment type="similarity">
    <text evidence="1">Belongs to the TRAFAC class translation factor GTPase superfamily. Classic translation factor GTPase family. EF-Tu/EF-1A subfamily.</text>
</comment>
<protein>
    <recommendedName>
        <fullName evidence="3">protein-synthesizing GTPase</fullName>
        <ecNumber evidence="3">3.6.5.3</ecNumber>
    </recommendedName>
</protein>
<dbReference type="NCBIfam" id="NF000766">
    <property type="entry name" value="PRK00049.1"/>
    <property type="match status" value="1"/>
</dbReference>
<evidence type="ECO:0000256" key="1">
    <source>
        <dbReference type="ARBA" id="ARBA00007249"/>
    </source>
</evidence>
<evidence type="ECO:0000259" key="12">
    <source>
        <dbReference type="PROSITE" id="PS51722"/>
    </source>
</evidence>
<dbReference type="EC" id="3.6.5.3" evidence="3"/>
<keyword evidence="6" id="KW-0547">Nucleotide-binding</keyword>
<keyword evidence="4" id="KW-0963">Cytoplasm</keyword>
<dbReference type="Pfam" id="PF03144">
    <property type="entry name" value="GTP_EFTU_D2"/>
    <property type="match status" value="1"/>
</dbReference>
<dbReference type="InterPro" id="IPR031157">
    <property type="entry name" value="G_TR_CS"/>
</dbReference>
<dbReference type="InterPro" id="IPR009000">
    <property type="entry name" value="Transl_B-barrel_sf"/>
</dbReference>
<evidence type="ECO:0000256" key="4">
    <source>
        <dbReference type="ARBA" id="ARBA00022490"/>
    </source>
</evidence>
<dbReference type="InterPro" id="IPR000795">
    <property type="entry name" value="T_Tr_GTP-bd_dom"/>
</dbReference>
<dbReference type="SUPFAM" id="SSF50465">
    <property type="entry name" value="EF-Tu/eEF-1alpha/eIF2-gamma C-terminal domain"/>
    <property type="match status" value="1"/>
</dbReference>
<name>A0A7I8W2U0_9ANNE</name>
<dbReference type="Gene3D" id="2.40.30.10">
    <property type="entry name" value="Translation factors"/>
    <property type="match status" value="2"/>
</dbReference>
<keyword evidence="9" id="KW-0460">Magnesium</keyword>
<dbReference type="GO" id="GO:0005525">
    <property type="term" value="F:GTP binding"/>
    <property type="evidence" value="ECO:0007669"/>
    <property type="project" value="UniProtKB-KW"/>
</dbReference>
<evidence type="ECO:0000256" key="3">
    <source>
        <dbReference type="ARBA" id="ARBA00011986"/>
    </source>
</evidence>
<dbReference type="InterPro" id="IPR005225">
    <property type="entry name" value="Small_GTP-bd"/>
</dbReference>
<dbReference type="GO" id="GO:0070125">
    <property type="term" value="P:mitochondrial translational elongation"/>
    <property type="evidence" value="ECO:0007669"/>
    <property type="project" value="TreeGrafter"/>
</dbReference>
<keyword evidence="7" id="KW-0251">Elongation factor</keyword>
<dbReference type="FunFam" id="2.40.30.10:FF:000085">
    <property type="entry name" value="Elongation factor Tu"/>
    <property type="match status" value="1"/>
</dbReference>
<keyword evidence="8" id="KW-0378">Hydrolase</keyword>
<evidence type="ECO:0000256" key="8">
    <source>
        <dbReference type="ARBA" id="ARBA00022801"/>
    </source>
</evidence>
<accession>A0A7I8W2U0</accession>
<proteinExistence type="inferred from homology"/>
<evidence type="ECO:0000256" key="2">
    <source>
        <dbReference type="ARBA" id="ARBA00011245"/>
    </source>
</evidence>
<dbReference type="CDD" id="cd01884">
    <property type="entry name" value="EF_Tu"/>
    <property type="match status" value="1"/>
</dbReference>